<evidence type="ECO:0000313" key="4">
    <source>
        <dbReference type="EMBL" id="MBT8728094.1"/>
    </source>
</evidence>
<proteinExistence type="predicted"/>
<comment type="caution">
    <text evidence="2">The sequence shown here is derived from an EMBL/GenBank/DDBJ whole genome shotgun (WGS) entry which is preliminary data.</text>
</comment>
<evidence type="ECO:0000313" key="3">
    <source>
        <dbReference type="EMBL" id="KAB4169059.1"/>
    </source>
</evidence>
<evidence type="ECO:0000313" key="5">
    <source>
        <dbReference type="Proteomes" id="UP000433928"/>
    </source>
</evidence>
<name>A0A6A2FSW4_BACUN</name>
<evidence type="ECO:0000313" key="7">
    <source>
        <dbReference type="Proteomes" id="UP000441711"/>
    </source>
</evidence>
<evidence type="ECO:0000313" key="6">
    <source>
        <dbReference type="Proteomes" id="UP000438773"/>
    </source>
</evidence>
<dbReference type="EMBL" id="WCUP01000024">
    <property type="protein sequence ID" value="KAB4101967.1"/>
    <property type="molecule type" value="Genomic_DNA"/>
</dbReference>
<dbReference type="Proteomes" id="UP001196342">
    <property type="component" value="Unassembled WGS sequence"/>
</dbReference>
<dbReference type="PANTHER" id="PTHR33604:SF3">
    <property type="entry name" value="OSJNBA0004B13.7 PROTEIN"/>
    <property type="match status" value="1"/>
</dbReference>
<dbReference type="InterPro" id="IPR029044">
    <property type="entry name" value="Nucleotide-diphossugar_trans"/>
</dbReference>
<keyword evidence="8" id="KW-1185">Reference proteome</keyword>
<dbReference type="PANTHER" id="PTHR33604">
    <property type="entry name" value="OSJNBA0004B13.7 PROTEIN"/>
    <property type="match status" value="1"/>
</dbReference>
<evidence type="ECO:0000313" key="2">
    <source>
        <dbReference type="EMBL" id="KAB4122372.1"/>
    </source>
</evidence>
<accession>A0A6A2FSW4</accession>
<dbReference type="AlphaFoldDB" id="A0A6A2FSW4"/>
<dbReference type="EMBL" id="WCUQ01000010">
    <property type="protein sequence ID" value="KAB4122372.1"/>
    <property type="molecule type" value="Genomic_DNA"/>
</dbReference>
<protein>
    <submittedName>
        <fullName evidence="2">Uncharacterized protein</fullName>
    </submittedName>
</protein>
<dbReference type="Proteomes" id="UP000438773">
    <property type="component" value="Unassembled WGS sequence"/>
</dbReference>
<reference evidence="5 6" key="1">
    <citation type="journal article" date="2019" name="Nat. Med.">
        <title>A library of human gut bacterial isolates paired with longitudinal multiomics data enables mechanistic microbiome research.</title>
        <authorList>
            <person name="Poyet M."/>
            <person name="Groussin M."/>
            <person name="Gibbons S.M."/>
            <person name="Avila-Pacheco J."/>
            <person name="Jiang X."/>
            <person name="Kearney S.M."/>
            <person name="Perrotta A.R."/>
            <person name="Berdy B."/>
            <person name="Zhao S."/>
            <person name="Lieberman T.D."/>
            <person name="Swanson P.K."/>
            <person name="Smith M."/>
            <person name="Roesemann S."/>
            <person name="Alexander J.E."/>
            <person name="Rich S.A."/>
            <person name="Livny J."/>
            <person name="Vlamakis H."/>
            <person name="Clish C."/>
            <person name="Bullock K."/>
            <person name="Deik A."/>
            <person name="Scott J."/>
            <person name="Pierce K.A."/>
            <person name="Xavier R.J."/>
            <person name="Alm E.J."/>
        </authorList>
    </citation>
    <scope>NUCLEOTIDE SEQUENCE [LARGE SCALE GENOMIC DNA]</scope>
    <source>
        <strain evidence="3 5">BIOML-A27</strain>
        <strain evidence="1 7">BIOML-A36</strain>
        <strain evidence="2 6">BIOML-A37</strain>
    </source>
</reference>
<sequence>MLQIPDCEINHNAIVVVGYNRIVSIKRLLKSLQEAYYASIAVPLVVSIDKSDCTELYDFVENFEWTHGNKYVIIQEKKRGLKEHIYRCGDLSKFFKSVTILEDDLYVSPFFYDYIEQTVSAYGEDVNVAGISLYRNEHNGFNNLPLYFLNIGHDVFAYQSTSTWGETFTYSMWKPFRKWLEKWDCNFDEVDTYSIIKGWDKAWSKYFEAYLILTNKFFIYPYTSLSTNFSDVGVHTNEGQISNSYQVELIYGRKKYVLPLFRDLVHYDTYAQCLLLKSKFPSKDVIIDLNGNRENIDEARYLLSCRNMPYKIIRTFGMRLRPIELNVLQEIEGNGIYLYDMSEFSDNKFGIRTIQFLSEYYLRSFNRSMILQYFKDLILRKFRKYVCK</sequence>
<reference evidence="4 8" key="2">
    <citation type="submission" date="2020-12" db="EMBL/GenBank/DDBJ databases">
        <title>Microorganisms.</title>
        <authorList>
            <person name="Matos J."/>
            <person name="Faleiro L."/>
            <person name="Duarte I."/>
        </authorList>
    </citation>
    <scope>NUCLEOTIDE SEQUENCE [LARGE SCALE GENOMIC DNA]</scope>
    <source>
        <strain evidence="4 8">PtFD3Pch2</strain>
    </source>
</reference>
<evidence type="ECO:0000313" key="8">
    <source>
        <dbReference type="Proteomes" id="UP001196342"/>
    </source>
</evidence>
<organism evidence="2 6">
    <name type="scientific">Bacteroides uniformis</name>
    <dbReference type="NCBI Taxonomy" id="820"/>
    <lineage>
        <taxon>Bacteria</taxon>
        <taxon>Pseudomonadati</taxon>
        <taxon>Bacteroidota</taxon>
        <taxon>Bacteroidia</taxon>
        <taxon>Bacteroidales</taxon>
        <taxon>Bacteroidaceae</taxon>
        <taxon>Bacteroides</taxon>
    </lineage>
</organism>
<dbReference type="GeneID" id="99752696"/>
<dbReference type="RefSeq" id="WP_005831345.1">
    <property type="nucleotide sequence ID" value="NZ_CAXSKL010000029.1"/>
</dbReference>
<evidence type="ECO:0000313" key="1">
    <source>
        <dbReference type="EMBL" id="KAB4101967.1"/>
    </source>
</evidence>
<dbReference type="EMBL" id="WCUG01000010">
    <property type="protein sequence ID" value="KAB4169059.1"/>
    <property type="molecule type" value="Genomic_DNA"/>
</dbReference>
<dbReference type="Gene3D" id="3.90.550.10">
    <property type="entry name" value="Spore Coat Polysaccharide Biosynthesis Protein SpsA, Chain A"/>
    <property type="match status" value="1"/>
</dbReference>
<gene>
    <name evidence="3" type="ORF">GAQ59_13500</name>
    <name evidence="1" type="ORF">GAQ70_21090</name>
    <name evidence="2" type="ORF">GAQ75_16025</name>
    <name evidence="4" type="ORF">JQN06_18365</name>
</gene>
<dbReference type="EMBL" id="JAFBJK010000007">
    <property type="protein sequence ID" value="MBT8728094.1"/>
    <property type="molecule type" value="Genomic_DNA"/>
</dbReference>
<dbReference type="Proteomes" id="UP000441711">
    <property type="component" value="Unassembled WGS sequence"/>
</dbReference>
<dbReference type="SUPFAM" id="SSF53448">
    <property type="entry name" value="Nucleotide-diphospho-sugar transferases"/>
    <property type="match status" value="1"/>
</dbReference>
<dbReference type="Proteomes" id="UP000433928">
    <property type="component" value="Unassembled WGS sequence"/>
</dbReference>